<organism evidence="3 4">
    <name type="scientific">Purpureocillium lilacinum</name>
    <name type="common">Paecilomyces lilacinus</name>
    <dbReference type="NCBI Taxonomy" id="33203"/>
    <lineage>
        <taxon>Eukaryota</taxon>
        <taxon>Fungi</taxon>
        <taxon>Dikarya</taxon>
        <taxon>Ascomycota</taxon>
        <taxon>Pezizomycotina</taxon>
        <taxon>Sordariomycetes</taxon>
        <taxon>Hypocreomycetidae</taxon>
        <taxon>Hypocreales</taxon>
        <taxon>Ophiocordycipitaceae</taxon>
        <taxon>Purpureocillium</taxon>
    </lineage>
</organism>
<reference evidence="3 4" key="1">
    <citation type="journal article" date="2024" name="Microbiol. Resour. Announc.">
        <title>Genome annotations for the ascomycete fungi Trichoderma harzianum, Trichoderma aggressivum, and Purpureocillium lilacinum.</title>
        <authorList>
            <person name="Beijen E.P.W."/>
            <person name="Ohm R.A."/>
        </authorList>
    </citation>
    <scope>NUCLEOTIDE SEQUENCE [LARGE SCALE GENOMIC DNA]</scope>
    <source>
        <strain evidence="3 4">CBS 150709</strain>
    </source>
</reference>
<dbReference type="EMBL" id="JAWRVI010000103">
    <property type="protein sequence ID" value="KAK4077237.1"/>
    <property type="molecule type" value="Genomic_DNA"/>
</dbReference>
<keyword evidence="2" id="KW-0472">Membrane</keyword>
<keyword evidence="2" id="KW-1133">Transmembrane helix</keyword>
<evidence type="ECO:0000256" key="1">
    <source>
        <dbReference type="SAM" id="MobiDB-lite"/>
    </source>
</evidence>
<sequence length="599" mass="65230">MGSPGMATPAFGNLRTSELGGLGRTFDVASATSGFEERHSAASMPLVGGVEITPRGRGPLPRVTLSGWGDAYQNLFTRQPAQLGGVRSAKPETAYGQPGHVQFWRSVALKSRKRTEDELWPITTARAPTPLRNAAAFCSFQAHHNQMTEKAPSTGASRYQPFHAEKRRYLDAQISLALLPWQRVYTPCPAQLVATPLSTRVSYARELSQIRDEVGCFPLAHYRKRSAAPRHRWCAKRVAAPKANLASNITCDAHEETKREATVLNSTAAMGTKQGYGQTSGLQLASGAGWRTVLGAAGVALPHSSLGRPVGQDTGRKSSSAPSRCPASQNAAEHAPSLYCGSQSHSEKALLQAVLPSPAAAAGALAATRSIRPARHVSPFRSRPGRPMAPSTMRNTGADSDTHCSFDRRKDCGDRAHQPLPKMRTRLDMLEEIERIPVWEVVAINALTWLLLAGYLVFPSTFASIRKSDVLNKAGDIGRSVDHVVRNVPLIYFASFLCLLSSAGLGWFWWRRRTNYIWALRRISLPILMNSAMGFLSTLLNVYSQQSGHWSVTAIITASVIGLWLLVSGTSSYIYHAVLLPPLPDPPACESTNLRRQVQ</sequence>
<evidence type="ECO:0000313" key="3">
    <source>
        <dbReference type="EMBL" id="KAK4077237.1"/>
    </source>
</evidence>
<evidence type="ECO:0000256" key="2">
    <source>
        <dbReference type="SAM" id="Phobius"/>
    </source>
</evidence>
<dbReference type="Proteomes" id="UP001287286">
    <property type="component" value="Unassembled WGS sequence"/>
</dbReference>
<feature type="transmembrane region" description="Helical" evidence="2">
    <location>
        <begin position="522"/>
        <end position="543"/>
    </location>
</feature>
<comment type="caution">
    <text evidence="3">The sequence shown here is derived from an EMBL/GenBank/DDBJ whole genome shotgun (WGS) entry which is preliminary data.</text>
</comment>
<feature type="compositionally biased region" description="Polar residues" evidence="1">
    <location>
        <begin position="317"/>
        <end position="330"/>
    </location>
</feature>
<keyword evidence="4" id="KW-1185">Reference proteome</keyword>
<feature type="region of interest" description="Disordered" evidence="1">
    <location>
        <begin position="302"/>
        <end position="330"/>
    </location>
</feature>
<proteinExistence type="predicted"/>
<name>A0ABR0BHI2_PURLI</name>
<feature type="region of interest" description="Disordered" evidence="1">
    <location>
        <begin position="373"/>
        <end position="406"/>
    </location>
</feature>
<feature type="transmembrane region" description="Helical" evidence="2">
    <location>
        <begin position="490"/>
        <end position="510"/>
    </location>
</feature>
<feature type="transmembrane region" description="Helical" evidence="2">
    <location>
        <begin position="436"/>
        <end position="458"/>
    </location>
</feature>
<evidence type="ECO:0000313" key="4">
    <source>
        <dbReference type="Proteomes" id="UP001287286"/>
    </source>
</evidence>
<protein>
    <submittedName>
        <fullName evidence="3">Uncharacterized protein</fullName>
    </submittedName>
</protein>
<feature type="transmembrane region" description="Helical" evidence="2">
    <location>
        <begin position="549"/>
        <end position="567"/>
    </location>
</feature>
<gene>
    <name evidence="3" type="ORF">Purlil1_12420</name>
</gene>
<accession>A0ABR0BHI2</accession>
<keyword evidence="2" id="KW-0812">Transmembrane</keyword>